<gene>
    <name evidence="1" type="ORF">BJL90_16035</name>
    <name evidence="2" type="ORF">CLFO_21550</name>
</gene>
<evidence type="ECO:0000313" key="1">
    <source>
        <dbReference type="EMBL" id="AOY77225.1"/>
    </source>
</evidence>
<evidence type="ECO:0000313" key="3">
    <source>
        <dbReference type="Proteomes" id="UP000177894"/>
    </source>
</evidence>
<keyword evidence="3" id="KW-1185">Reference proteome</keyword>
<evidence type="ECO:0000313" key="4">
    <source>
        <dbReference type="Proteomes" id="UP000192478"/>
    </source>
</evidence>
<accession>A0AAC9RP21</accession>
<name>A0AAC9RP21_9CLOT</name>
<reference evidence="1 3" key="1">
    <citation type="submission" date="2016-10" db="EMBL/GenBank/DDBJ databases">
        <title>Complete Genome Sequence of Acetogen Clostridium formicoaceticum ATCC 27076.</title>
        <authorList>
            <person name="Bao T."/>
            <person name="Cheng C."/>
            <person name="Zhao J."/>
            <person name="Yang S.-T."/>
            <person name="Wang J."/>
            <person name="Wang M."/>
        </authorList>
    </citation>
    <scope>NUCLEOTIDE SEQUENCE [LARGE SCALE GENOMIC DNA]</scope>
    <source>
        <strain evidence="1 3">ATCC 27076</strain>
    </source>
</reference>
<protein>
    <submittedName>
        <fullName evidence="2">Uncharacterized protein</fullName>
    </submittedName>
</protein>
<dbReference type="EMBL" id="CP020559">
    <property type="protein sequence ID" value="ARE87755.1"/>
    <property type="molecule type" value="Genomic_DNA"/>
</dbReference>
<organism evidence="2 4">
    <name type="scientific">Clostridium formicaceticum</name>
    <dbReference type="NCBI Taxonomy" id="1497"/>
    <lineage>
        <taxon>Bacteria</taxon>
        <taxon>Bacillati</taxon>
        <taxon>Bacillota</taxon>
        <taxon>Clostridia</taxon>
        <taxon>Eubacteriales</taxon>
        <taxon>Clostridiaceae</taxon>
        <taxon>Clostridium</taxon>
    </lineage>
</organism>
<dbReference type="Proteomes" id="UP000177894">
    <property type="component" value="Chromosome"/>
</dbReference>
<dbReference type="AlphaFoldDB" id="A0AAC9RP21"/>
<sequence length="108" mass="12618">MGEKRKGLQHNKVLKATNKIIDTAIISQVAENEKDSLTKEVEAILGYKVVPEEYKEACDYAKHKLAWQSKLYNTTYDKRYLAIVTAEIYEQNTFREYINSISMRRLRA</sequence>
<reference evidence="2 4" key="2">
    <citation type="submission" date="2017-03" db="EMBL/GenBank/DDBJ databases">
        <title>Complete sequence of Clostridium formicaceticum DSM 92.</title>
        <authorList>
            <person name="Poehlein A."/>
            <person name="Karl M."/>
            <person name="Bengelsdorf F.R."/>
            <person name="Duerre P."/>
            <person name="Daniel R."/>
        </authorList>
    </citation>
    <scope>NUCLEOTIDE SEQUENCE [LARGE SCALE GENOMIC DNA]</scope>
    <source>
        <strain evidence="2 4">DSM 92</strain>
    </source>
</reference>
<dbReference type="KEGG" id="cfm:BJL90_16035"/>
<proteinExistence type="predicted"/>
<dbReference type="Proteomes" id="UP000192478">
    <property type="component" value="Chromosome"/>
</dbReference>
<evidence type="ECO:0000313" key="2">
    <source>
        <dbReference type="EMBL" id="ARE87755.1"/>
    </source>
</evidence>
<dbReference type="RefSeq" id="WP_070970268.1">
    <property type="nucleotide sequence ID" value="NZ_CP017603.1"/>
</dbReference>
<dbReference type="EMBL" id="CP017603">
    <property type="protein sequence ID" value="AOY77225.1"/>
    <property type="molecule type" value="Genomic_DNA"/>
</dbReference>